<dbReference type="EMBL" id="SDPN01000038">
    <property type="protein sequence ID" value="RXZ67820.1"/>
    <property type="molecule type" value="Genomic_DNA"/>
</dbReference>
<organism evidence="6 7">
    <name type="scientific">Agromyces albus</name>
    <dbReference type="NCBI Taxonomy" id="205332"/>
    <lineage>
        <taxon>Bacteria</taxon>
        <taxon>Bacillati</taxon>
        <taxon>Actinomycetota</taxon>
        <taxon>Actinomycetes</taxon>
        <taxon>Micrococcales</taxon>
        <taxon>Microbacteriaceae</taxon>
        <taxon>Agromyces</taxon>
    </lineage>
</organism>
<keyword evidence="4" id="KW-0472">Membrane</keyword>
<evidence type="ECO:0000256" key="3">
    <source>
        <dbReference type="SAM" id="MobiDB-lite"/>
    </source>
</evidence>
<proteinExistence type="predicted"/>
<comment type="caution">
    <text evidence="6">The sequence shown here is derived from an EMBL/GenBank/DDBJ whole genome shotgun (WGS) entry which is preliminary data.</text>
</comment>
<gene>
    <name evidence="6" type="ORF">ESP51_16035</name>
</gene>
<reference evidence="6 7" key="1">
    <citation type="submission" date="2019-01" db="EMBL/GenBank/DDBJ databases">
        <title>Agromyces.</title>
        <authorList>
            <person name="Li J."/>
        </authorList>
    </citation>
    <scope>NUCLEOTIDE SEQUENCE [LARGE SCALE GENOMIC DNA]</scope>
    <source>
        <strain evidence="6 7">DSM 15934</strain>
    </source>
</reference>
<evidence type="ECO:0000313" key="7">
    <source>
        <dbReference type="Proteomes" id="UP000293865"/>
    </source>
</evidence>
<dbReference type="InterPro" id="IPR027383">
    <property type="entry name" value="Znf_put"/>
</dbReference>
<keyword evidence="4" id="KW-0812">Transmembrane</keyword>
<keyword evidence="1" id="KW-0805">Transcription regulation</keyword>
<dbReference type="Gene3D" id="1.10.10.1320">
    <property type="entry name" value="Anti-sigma factor, zinc-finger domain"/>
    <property type="match status" value="1"/>
</dbReference>
<evidence type="ECO:0000256" key="4">
    <source>
        <dbReference type="SAM" id="Phobius"/>
    </source>
</evidence>
<sequence length="271" mass="28931">MQHRGGRAAARHPRGHREVAPALRTQGPPSRDAGEGSDAMNPDHARFAEWDSAYVLGALSPAERREYEEHLESCEVCRRSVAELTPIPGLLARLTPERASALLEEQAGAVRAPRAELLAAVRREGQRRRVRSIRLGLVAVAAAVVVVLTAILVPLAFVRSPADAQTVAFEAVTEVPVSATATLTQVGWGTRIELDCRYGDAGYSKAPDGGWPYALYVVDRDGNSSEVSSWRANPGKTARLEAGTSLGLEDIASLEVRALGSGDVLLVGDPD</sequence>
<feature type="transmembrane region" description="Helical" evidence="4">
    <location>
        <begin position="135"/>
        <end position="157"/>
    </location>
</feature>
<protein>
    <recommendedName>
        <fullName evidence="5">Putative zinc-finger domain-containing protein</fullName>
    </recommendedName>
</protein>
<dbReference type="AlphaFoldDB" id="A0A4Q2KTG9"/>
<dbReference type="OrthoDB" id="5242431at2"/>
<dbReference type="Pfam" id="PF13490">
    <property type="entry name" value="zf-HC2"/>
    <property type="match status" value="1"/>
</dbReference>
<dbReference type="InterPro" id="IPR041916">
    <property type="entry name" value="Anti_sigma_zinc_sf"/>
</dbReference>
<dbReference type="Proteomes" id="UP000293865">
    <property type="component" value="Unassembled WGS sequence"/>
</dbReference>
<keyword evidence="4" id="KW-1133">Transmembrane helix</keyword>
<evidence type="ECO:0000259" key="5">
    <source>
        <dbReference type="Pfam" id="PF13490"/>
    </source>
</evidence>
<evidence type="ECO:0000256" key="1">
    <source>
        <dbReference type="ARBA" id="ARBA00023015"/>
    </source>
</evidence>
<keyword evidence="2" id="KW-0804">Transcription</keyword>
<evidence type="ECO:0000313" key="6">
    <source>
        <dbReference type="EMBL" id="RXZ67820.1"/>
    </source>
</evidence>
<name>A0A4Q2KTG9_9MICO</name>
<evidence type="ECO:0000256" key="2">
    <source>
        <dbReference type="ARBA" id="ARBA00023163"/>
    </source>
</evidence>
<feature type="domain" description="Putative zinc-finger" evidence="5">
    <location>
        <begin position="52"/>
        <end position="78"/>
    </location>
</feature>
<feature type="compositionally biased region" description="Basic residues" evidence="3">
    <location>
        <begin position="1"/>
        <end position="15"/>
    </location>
</feature>
<keyword evidence="7" id="KW-1185">Reference proteome</keyword>
<feature type="region of interest" description="Disordered" evidence="3">
    <location>
        <begin position="1"/>
        <end position="43"/>
    </location>
</feature>
<accession>A0A4Q2KTG9</accession>